<gene>
    <name evidence="3" type="ORF">DV701_14200</name>
</gene>
<dbReference type="InterPro" id="IPR013762">
    <property type="entry name" value="Integrase-like_cat_sf"/>
</dbReference>
<accession>A0A345NQ08</accession>
<dbReference type="SUPFAM" id="SSF56349">
    <property type="entry name" value="DNA breaking-rejoining enzymes"/>
    <property type="match status" value="1"/>
</dbReference>
<dbReference type="OrthoDB" id="148546at2"/>
<proteinExistence type="predicted"/>
<protein>
    <recommendedName>
        <fullName evidence="2">Tyr recombinase domain-containing protein</fullName>
    </recommendedName>
</protein>
<evidence type="ECO:0000313" key="4">
    <source>
        <dbReference type="Proteomes" id="UP000253790"/>
    </source>
</evidence>
<dbReference type="Proteomes" id="UP000253790">
    <property type="component" value="Chromosome"/>
</dbReference>
<dbReference type="KEGG" id="orn:DV701_14200"/>
<organism evidence="3 4">
    <name type="scientific">Ornithinimicrobium avium</name>
    <dbReference type="NCBI Taxonomy" id="2283195"/>
    <lineage>
        <taxon>Bacteria</taxon>
        <taxon>Bacillati</taxon>
        <taxon>Actinomycetota</taxon>
        <taxon>Actinomycetes</taxon>
        <taxon>Micrococcales</taxon>
        <taxon>Ornithinimicrobiaceae</taxon>
        <taxon>Ornithinimicrobium</taxon>
    </lineage>
</organism>
<dbReference type="InterPro" id="IPR002104">
    <property type="entry name" value="Integrase_catalytic"/>
</dbReference>
<dbReference type="EMBL" id="CP031229">
    <property type="protein sequence ID" value="AXH97116.1"/>
    <property type="molecule type" value="Genomic_DNA"/>
</dbReference>
<dbReference type="RefSeq" id="WP_114929175.1">
    <property type="nucleotide sequence ID" value="NZ_CP031229.1"/>
</dbReference>
<evidence type="ECO:0000256" key="1">
    <source>
        <dbReference type="ARBA" id="ARBA00023172"/>
    </source>
</evidence>
<name>A0A345NQ08_9MICO</name>
<evidence type="ECO:0000313" key="3">
    <source>
        <dbReference type="EMBL" id="AXH97116.1"/>
    </source>
</evidence>
<dbReference type="Gene3D" id="1.10.443.10">
    <property type="entry name" value="Intergrase catalytic core"/>
    <property type="match status" value="1"/>
</dbReference>
<keyword evidence="1" id="KW-0233">DNA recombination</keyword>
<sequence length="177" mass="19165">MELRRKDLSGNVVHVTRAVVRLPGEDPETVAARRRPRFVVGDPKSEAGIRAVTLPSAIMPAIQAHLDAMKDKRPDALLFHAKSNPAQHLAVSTLNKAWHPARAAAGRPDLRWHDLRHTGAVFAAQAGATLAELMARLGHSTHKAALRYQHAAADRDARIAEALSAMVEAGSPRRDGL</sequence>
<reference evidence="3 4" key="1">
    <citation type="submission" date="2018-07" db="EMBL/GenBank/DDBJ databases">
        <title>Complete genome sequencing of Ornithinimicrobium sp. AMA3305.</title>
        <authorList>
            <person name="Bae J.-W."/>
        </authorList>
    </citation>
    <scope>NUCLEOTIDE SEQUENCE [LARGE SCALE GENOMIC DNA]</scope>
    <source>
        <strain evidence="3 4">AMA3305</strain>
    </source>
</reference>
<dbReference type="GO" id="GO:0015074">
    <property type="term" value="P:DNA integration"/>
    <property type="evidence" value="ECO:0007669"/>
    <property type="project" value="InterPro"/>
</dbReference>
<dbReference type="Pfam" id="PF00589">
    <property type="entry name" value="Phage_integrase"/>
    <property type="match status" value="1"/>
</dbReference>
<feature type="domain" description="Tyr recombinase" evidence="2">
    <location>
        <begin position="1"/>
        <end position="161"/>
    </location>
</feature>
<dbReference type="GO" id="GO:0006310">
    <property type="term" value="P:DNA recombination"/>
    <property type="evidence" value="ECO:0007669"/>
    <property type="project" value="UniProtKB-KW"/>
</dbReference>
<dbReference type="AlphaFoldDB" id="A0A345NQ08"/>
<dbReference type="InterPro" id="IPR011010">
    <property type="entry name" value="DNA_brk_join_enz"/>
</dbReference>
<dbReference type="GO" id="GO:0003677">
    <property type="term" value="F:DNA binding"/>
    <property type="evidence" value="ECO:0007669"/>
    <property type="project" value="InterPro"/>
</dbReference>
<dbReference type="PROSITE" id="PS51898">
    <property type="entry name" value="TYR_RECOMBINASE"/>
    <property type="match status" value="1"/>
</dbReference>
<keyword evidence="4" id="KW-1185">Reference proteome</keyword>
<evidence type="ECO:0000259" key="2">
    <source>
        <dbReference type="PROSITE" id="PS51898"/>
    </source>
</evidence>